<dbReference type="InterPro" id="IPR029021">
    <property type="entry name" value="Prot-tyrosine_phosphatase-like"/>
</dbReference>
<dbReference type="PRINTS" id="PR00700">
    <property type="entry name" value="PRTYPHPHTASE"/>
</dbReference>
<organism evidence="3 4">
    <name type="scientific">Elaeophora elaphi</name>
    <dbReference type="NCBI Taxonomy" id="1147741"/>
    <lineage>
        <taxon>Eukaryota</taxon>
        <taxon>Metazoa</taxon>
        <taxon>Ecdysozoa</taxon>
        <taxon>Nematoda</taxon>
        <taxon>Chromadorea</taxon>
        <taxon>Rhabditida</taxon>
        <taxon>Spirurina</taxon>
        <taxon>Spiruromorpha</taxon>
        <taxon>Filarioidea</taxon>
        <taxon>Onchocercidae</taxon>
        <taxon>Elaeophora</taxon>
    </lineage>
</organism>
<proteinExistence type="predicted"/>
<dbReference type="SMART" id="SM00404">
    <property type="entry name" value="PTPc_motif"/>
    <property type="match status" value="1"/>
</dbReference>
<evidence type="ECO:0000259" key="2">
    <source>
        <dbReference type="PROSITE" id="PS50056"/>
    </source>
</evidence>
<dbReference type="Proteomes" id="UP000050640">
    <property type="component" value="Unplaced"/>
</dbReference>
<dbReference type="PANTHER" id="PTHR46163">
    <property type="entry name" value="TYROSINE-PROTEIN PHOSPHATASE-RELATED"/>
    <property type="match status" value="1"/>
</dbReference>
<dbReference type="AlphaFoldDB" id="A0A0R3RNC0"/>
<dbReference type="GO" id="GO:0004725">
    <property type="term" value="F:protein tyrosine phosphatase activity"/>
    <property type="evidence" value="ECO:0007669"/>
    <property type="project" value="InterPro"/>
</dbReference>
<feature type="domain" description="Tyrosine-protein phosphatase" evidence="1">
    <location>
        <begin position="1"/>
        <end position="82"/>
    </location>
</feature>
<keyword evidence="3" id="KW-1185">Reference proteome</keyword>
<dbReference type="InterPro" id="IPR000387">
    <property type="entry name" value="Tyr_Pase_dom"/>
</dbReference>
<dbReference type="InterPro" id="IPR000242">
    <property type="entry name" value="PTP_cat"/>
</dbReference>
<reference evidence="4" key="1">
    <citation type="submission" date="2017-02" db="UniProtKB">
        <authorList>
            <consortium name="WormBaseParasite"/>
        </authorList>
    </citation>
    <scope>IDENTIFICATION</scope>
</reference>
<dbReference type="SUPFAM" id="SSF52799">
    <property type="entry name" value="(Phosphotyrosine protein) phosphatases II"/>
    <property type="match status" value="1"/>
</dbReference>
<dbReference type="PROSITE" id="PS50056">
    <property type="entry name" value="TYR_PHOSPHATASE_2"/>
    <property type="match status" value="1"/>
</dbReference>
<dbReference type="InterPro" id="IPR003595">
    <property type="entry name" value="Tyr_Pase_cat"/>
</dbReference>
<protein>
    <submittedName>
        <fullName evidence="4">TYR_PHOSPHATASE_2 domain-containing protein</fullName>
    </submittedName>
</protein>
<sequence>LNENILESNTSFPSSRFPVTVHCTTGIGRSATFVAIELILEMFSKGQNCAVANLLSNLRKQRAQAINSWKQYLAIHKHIMHYLVTRKKIPKEISEEVDQFLNACNKKMTDEEVKDEAAKLSS</sequence>
<dbReference type="InterPro" id="IPR052782">
    <property type="entry name" value="Oocyte-zygote_transition_reg"/>
</dbReference>
<dbReference type="InterPro" id="IPR016130">
    <property type="entry name" value="Tyr_Pase_AS"/>
</dbReference>
<name>A0A0R3RNC0_9BILA</name>
<accession>A0A0R3RNC0</accession>
<dbReference type="Gene3D" id="3.90.190.10">
    <property type="entry name" value="Protein tyrosine phosphatase superfamily"/>
    <property type="match status" value="1"/>
</dbReference>
<dbReference type="WBParaSite" id="EEL_0000298001-mRNA-1">
    <property type="protein sequence ID" value="EEL_0000298001-mRNA-1"/>
    <property type="gene ID" value="EEL_0000298001"/>
</dbReference>
<dbReference type="STRING" id="1147741.A0A0R3RNC0"/>
<feature type="domain" description="Tyrosine specific protein phosphatases" evidence="2">
    <location>
        <begin position="1"/>
        <end position="73"/>
    </location>
</feature>
<dbReference type="PROSITE" id="PS00383">
    <property type="entry name" value="TYR_PHOSPHATASE_1"/>
    <property type="match status" value="1"/>
</dbReference>
<evidence type="ECO:0000313" key="4">
    <source>
        <dbReference type="WBParaSite" id="EEL_0000298001-mRNA-1"/>
    </source>
</evidence>
<dbReference type="PROSITE" id="PS50055">
    <property type="entry name" value="TYR_PHOSPHATASE_PTP"/>
    <property type="match status" value="1"/>
</dbReference>
<evidence type="ECO:0000259" key="1">
    <source>
        <dbReference type="PROSITE" id="PS50055"/>
    </source>
</evidence>
<dbReference type="Pfam" id="PF00102">
    <property type="entry name" value="Y_phosphatase"/>
    <property type="match status" value="1"/>
</dbReference>
<evidence type="ECO:0000313" key="3">
    <source>
        <dbReference type="Proteomes" id="UP000050640"/>
    </source>
</evidence>